<sequence length="121" mass="13890">MLENQTKQSRNEMDTMEALTELREMNARHEKVDHDGIIRKAKLYPTRVGAVAKGRGRLSNYMLCYRDLFGSAKETTIRRIDSDDEDDPLPVKVTTESPSDLASRQTHLLLQRACRISQLEL</sequence>
<name>A0A7J7K561_BUGNE</name>
<comment type="caution">
    <text evidence="1">The sequence shown here is derived from an EMBL/GenBank/DDBJ whole genome shotgun (WGS) entry which is preliminary data.</text>
</comment>
<evidence type="ECO:0000313" key="1">
    <source>
        <dbReference type="EMBL" id="KAF6033770.1"/>
    </source>
</evidence>
<dbReference type="EMBL" id="VXIV02001242">
    <property type="protein sequence ID" value="KAF6033770.1"/>
    <property type="molecule type" value="Genomic_DNA"/>
</dbReference>
<proteinExistence type="predicted"/>
<protein>
    <submittedName>
        <fullName evidence="1">Uncharacterized protein</fullName>
    </submittedName>
</protein>
<dbReference type="OrthoDB" id="674963at2759"/>
<gene>
    <name evidence="1" type="ORF">EB796_007923</name>
</gene>
<organism evidence="1 2">
    <name type="scientific">Bugula neritina</name>
    <name type="common">Brown bryozoan</name>
    <name type="synonym">Sertularia neritina</name>
    <dbReference type="NCBI Taxonomy" id="10212"/>
    <lineage>
        <taxon>Eukaryota</taxon>
        <taxon>Metazoa</taxon>
        <taxon>Spiralia</taxon>
        <taxon>Lophotrochozoa</taxon>
        <taxon>Bryozoa</taxon>
        <taxon>Gymnolaemata</taxon>
        <taxon>Cheilostomatida</taxon>
        <taxon>Flustrina</taxon>
        <taxon>Buguloidea</taxon>
        <taxon>Bugulidae</taxon>
        <taxon>Bugula</taxon>
    </lineage>
</organism>
<reference evidence="1" key="1">
    <citation type="submission" date="2020-06" db="EMBL/GenBank/DDBJ databases">
        <title>Draft genome of Bugula neritina, a colonial animal packing powerful symbionts and potential medicines.</title>
        <authorList>
            <person name="Rayko M."/>
        </authorList>
    </citation>
    <scope>NUCLEOTIDE SEQUENCE [LARGE SCALE GENOMIC DNA]</scope>
    <source>
        <strain evidence="1">Kwan_BN1</strain>
    </source>
</reference>
<dbReference type="Pfam" id="PF04502">
    <property type="entry name" value="Saf4_Yju2"/>
    <property type="match status" value="1"/>
</dbReference>
<keyword evidence="2" id="KW-1185">Reference proteome</keyword>
<accession>A0A7J7K561</accession>
<dbReference type="AlphaFoldDB" id="A0A7J7K561"/>
<evidence type="ECO:0000313" key="2">
    <source>
        <dbReference type="Proteomes" id="UP000593567"/>
    </source>
</evidence>
<dbReference type="Proteomes" id="UP000593567">
    <property type="component" value="Unassembled WGS sequence"/>
</dbReference>
<dbReference type="GO" id="GO:0000398">
    <property type="term" value="P:mRNA splicing, via spliceosome"/>
    <property type="evidence" value="ECO:0007669"/>
    <property type="project" value="InterPro"/>
</dbReference>
<dbReference type="InterPro" id="IPR007590">
    <property type="entry name" value="Saf4/Yju2"/>
</dbReference>